<reference evidence="2" key="2">
    <citation type="submission" date="2021-09" db="EMBL/GenBank/DDBJ databases">
        <authorList>
            <person name="Jia N."/>
            <person name="Wang J."/>
            <person name="Shi W."/>
            <person name="Du L."/>
            <person name="Sun Y."/>
            <person name="Zhan W."/>
            <person name="Jiang J."/>
            <person name="Wang Q."/>
            <person name="Zhang B."/>
            <person name="Ji P."/>
            <person name="Sakyi L.B."/>
            <person name="Cui X."/>
            <person name="Yuan T."/>
            <person name="Jiang B."/>
            <person name="Yang W."/>
            <person name="Lam T.T.-Y."/>
            <person name="Chang Q."/>
            <person name="Ding S."/>
            <person name="Wang X."/>
            <person name="Zhu J."/>
            <person name="Ruan X."/>
            <person name="Zhao L."/>
            <person name="Wei J."/>
            <person name="Que T."/>
            <person name="Du C."/>
            <person name="Cheng J."/>
            <person name="Dai P."/>
            <person name="Han X."/>
            <person name="Huang E."/>
            <person name="Gao Y."/>
            <person name="Liu J."/>
            <person name="Shao H."/>
            <person name="Ye R."/>
            <person name="Li L."/>
            <person name="Wei W."/>
            <person name="Wang X."/>
            <person name="Wang C."/>
            <person name="Huo Q."/>
            <person name="Li W."/>
            <person name="Guo W."/>
            <person name="Chen H."/>
            <person name="Chen S."/>
            <person name="Zhou L."/>
            <person name="Zhou L."/>
            <person name="Ni X."/>
            <person name="Tian J."/>
            <person name="Zhou Y."/>
            <person name="Sheng Y."/>
            <person name="Liu T."/>
            <person name="Pan Y."/>
            <person name="Xia L."/>
            <person name="Li J."/>
            <person name="Zhao F."/>
            <person name="Cao W."/>
        </authorList>
    </citation>
    <scope>NUCLEOTIDE SEQUENCE</scope>
    <source>
        <strain evidence="2">Rmic-2018</strain>
        <tissue evidence="2">Larvae</tissue>
    </source>
</reference>
<evidence type="ECO:0008006" key="4">
    <source>
        <dbReference type="Google" id="ProtNLM"/>
    </source>
</evidence>
<comment type="caution">
    <text evidence="2">The sequence shown here is derived from an EMBL/GenBank/DDBJ whole genome shotgun (WGS) entry which is preliminary data.</text>
</comment>
<evidence type="ECO:0000313" key="3">
    <source>
        <dbReference type="Proteomes" id="UP000821866"/>
    </source>
</evidence>
<evidence type="ECO:0000313" key="2">
    <source>
        <dbReference type="EMBL" id="KAH7971560.1"/>
    </source>
</evidence>
<protein>
    <recommendedName>
        <fullName evidence="4">Reverse transcriptase domain-containing protein</fullName>
    </recommendedName>
</protein>
<dbReference type="AlphaFoldDB" id="A0A9J6D131"/>
<keyword evidence="3" id="KW-1185">Reference proteome</keyword>
<feature type="region of interest" description="Disordered" evidence="1">
    <location>
        <begin position="46"/>
        <end position="88"/>
    </location>
</feature>
<name>A0A9J6D131_RHIMP</name>
<feature type="compositionally biased region" description="Basic and acidic residues" evidence="1">
    <location>
        <begin position="46"/>
        <end position="58"/>
    </location>
</feature>
<sequence>MSALILTTTTSRCPTSGKADVDLFNLECQACCLLCDDSPISGARECPKRYRSPVDTRSRPVSSTRGDACERISTSNNGPAHAQNEAASPEAAQLEGLIVLHPVLNLGPSLGPSLGTNHGSNHGPNLGQIRGLNGLYKKNHPGTWALQLGYTLDEQDIATTDRQVTIRIGNPESQPITMGDFGTHQGAVLSPLFLNITLMRLLEALNEISKVRRAIYTDDVPIWSRSGNLGEIEEAFQQATSIVEKIGRKSGLECFTTK</sequence>
<accession>A0A9J6D131</accession>
<evidence type="ECO:0000256" key="1">
    <source>
        <dbReference type="SAM" id="MobiDB-lite"/>
    </source>
</evidence>
<dbReference type="EMBL" id="JABSTU010003494">
    <property type="protein sequence ID" value="KAH7971560.1"/>
    <property type="molecule type" value="Genomic_DNA"/>
</dbReference>
<organism evidence="2 3">
    <name type="scientific">Rhipicephalus microplus</name>
    <name type="common">Cattle tick</name>
    <name type="synonym">Boophilus microplus</name>
    <dbReference type="NCBI Taxonomy" id="6941"/>
    <lineage>
        <taxon>Eukaryota</taxon>
        <taxon>Metazoa</taxon>
        <taxon>Ecdysozoa</taxon>
        <taxon>Arthropoda</taxon>
        <taxon>Chelicerata</taxon>
        <taxon>Arachnida</taxon>
        <taxon>Acari</taxon>
        <taxon>Parasitiformes</taxon>
        <taxon>Ixodida</taxon>
        <taxon>Ixodoidea</taxon>
        <taxon>Ixodidae</taxon>
        <taxon>Rhipicephalinae</taxon>
        <taxon>Rhipicephalus</taxon>
        <taxon>Boophilus</taxon>
    </lineage>
</organism>
<gene>
    <name evidence="2" type="ORF">HPB51_027097</name>
</gene>
<reference evidence="2" key="1">
    <citation type="journal article" date="2020" name="Cell">
        <title>Large-Scale Comparative Analyses of Tick Genomes Elucidate Their Genetic Diversity and Vector Capacities.</title>
        <authorList>
            <consortium name="Tick Genome and Microbiome Consortium (TIGMIC)"/>
            <person name="Jia N."/>
            <person name="Wang J."/>
            <person name="Shi W."/>
            <person name="Du L."/>
            <person name="Sun Y."/>
            <person name="Zhan W."/>
            <person name="Jiang J.F."/>
            <person name="Wang Q."/>
            <person name="Zhang B."/>
            <person name="Ji P."/>
            <person name="Bell-Sakyi L."/>
            <person name="Cui X.M."/>
            <person name="Yuan T.T."/>
            <person name="Jiang B.G."/>
            <person name="Yang W.F."/>
            <person name="Lam T.T."/>
            <person name="Chang Q.C."/>
            <person name="Ding S.J."/>
            <person name="Wang X.J."/>
            <person name="Zhu J.G."/>
            <person name="Ruan X.D."/>
            <person name="Zhao L."/>
            <person name="Wei J.T."/>
            <person name="Ye R.Z."/>
            <person name="Que T.C."/>
            <person name="Du C.H."/>
            <person name="Zhou Y.H."/>
            <person name="Cheng J.X."/>
            <person name="Dai P.F."/>
            <person name="Guo W.B."/>
            <person name="Han X.H."/>
            <person name="Huang E.J."/>
            <person name="Li L.F."/>
            <person name="Wei W."/>
            <person name="Gao Y.C."/>
            <person name="Liu J.Z."/>
            <person name="Shao H.Z."/>
            <person name="Wang X."/>
            <person name="Wang C.C."/>
            <person name="Yang T.C."/>
            <person name="Huo Q.B."/>
            <person name="Li W."/>
            <person name="Chen H.Y."/>
            <person name="Chen S.E."/>
            <person name="Zhou L.G."/>
            <person name="Ni X.B."/>
            <person name="Tian J.H."/>
            <person name="Sheng Y."/>
            <person name="Liu T."/>
            <person name="Pan Y.S."/>
            <person name="Xia L.Y."/>
            <person name="Li J."/>
            <person name="Zhao F."/>
            <person name="Cao W.C."/>
        </authorList>
    </citation>
    <scope>NUCLEOTIDE SEQUENCE</scope>
    <source>
        <strain evidence="2">Rmic-2018</strain>
    </source>
</reference>
<dbReference type="Proteomes" id="UP000821866">
    <property type="component" value="Unassembled WGS sequence"/>
</dbReference>
<proteinExistence type="predicted"/>